<dbReference type="Pfam" id="PF07892">
    <property type="entry name" value="DUF1667"/>
    <property type="match status" value="1"/>
</dbReference>
<accession>A0A841RGW4</accession>
<sequence length="118" mass="12900">MTKELICISCPMGCHLEVTQKGDEISVKNNKCSRGEIYGKEELLAPKRVVTATCPVKSALMVRIPVKTTGALPKELINSLLEELYRTELKAPVNRGDIILSNFRDSGVDVVSTKTLPG</sequence>
<name>A0A841RGW4_9SPIO</name>
<dbReference type="PANTHER" id="PTHR39450:SF1">
    <property type="entry name" value="DUF1667 DOMAIN-CONTAINING PROTEIN"/>
    <property type="match status" value="1"/>
</dbReference>
<dbReference type="Gene3D" id="3.10.530.10">
    <property type="entry name" value="CPE0013-like"/>
    <property type="match status" value="1"/>
</dbReference>
<gene>
    <name evidence="1" type="ORF">HNR50_003242</name>
</gene>
<dbReference type="InterPro" id="IPR036593">
    <property type="entry name" value="CPE0013-like_sf"/>
</dbReference>
<evidence type="ECO:0000313" key="1">
    <source>
        <dbReference type="EMBL" id="MBB6481562.1"/>
    </source>
</evidence>
<dbReference type="EMBL" id="JACHGJ010000007">
    <property type="protein sequence ID" value="MBB6481562.1"/>
    <property type="molecule type" value="Genomic_DNA"/>
</dbReference>
<dbReference type="InterPro" id="IPR012460">
    <property type="entry name" value="DUF1667"/>
</dbReference>
<protein>
    <submittedName>
        <fullName evidence="1">CxxC motif-containing protein</fullName>
    </submittedName>
</protein>
<keyword evidence="2" id="KW-1185">Reference proteome</keyword>
<organism evidence="1 2">
    <name type="scientific">Spirochaeta isovalerica</name>
    <dbReference type="NCBI Taxonomy" id="150"/>
    <lineage>
        <taxon>Bacteria</taxon>
        <taxon>Pseudomonadati</taxon>
        <taxon>Spirochaetota</taxon>
        <taxon>Spirochaetia</taxon>
        <taxon>Spirochaetales</taxon>
        <taxon>Spirochaetaceae</taxon>
        <taxon>Spirochaeta</taxon>
    </lineage>
</organism>
<reference evidence="1 2" key="1">
    <citation type="submission" date="2020-08" db="EMBL/GenBank/DDBJ databases">
        <title>Genomic Encyclopedia of Type Strains, Phase IV (KMG-IV): sequencing the most valuable type-strain genomes for metagenomic binning, comparative biology and taxonomic classification.</title>
        <authorList>
            <person name="Goeker M."/>
        </authorList>
    </citation>
    <scope>NUCLEOTIDE SEQUENCE [LARGE SCALE GENOMIC DNA]</scope>
    <source>
        <strain evidence="1 2">DSM 2461</strain>
    </source>
</reference>
<dbReference type="SUPFAM" id="SSF160148">
    <property type="entry name" value="CPE0013-like"/>
    <property type="match status" value="1"/>
</dbReference>
<comment type="caution">
    <text evidence="1">The sequence shown here is derived from an EMBL/GenBank/DDBJ whole genome shotgun (WGS) entry which is preliminary data.</text>
</comment>
<evidence type="ECO:0000313" key="2">
    <source>
        <dbReference type="Proteomes" id="UP000587760"/>
    </source>
</evidence>
<dbReference type="AlphaFoldDB" id="A0A841RGW4"/>
<dbReference type="RefSeq" id="WP_184747803.1">
    <property type="nucleotide sequence ID" value="NZ_JACHGJ010000007.1"/>
</dbReference>
<proteinExistence type="predicted"/>
<dbReference type="PANTHER" id="PTHR39450">
    <property type="entry name" value="MOLYBDOPTERIN OXIDOREDUCTASE, 4FE-4S CLUSTER-BINDING SUBUNIT"/>
    <property type="match status" value="1"/>
</dbReference>
<dbReference type="Proteomes" id="UP000587760">
    <property type="component" value="Unassembled WGS sequence"/>
</dbReference>